<dbReference type="InterPro" id="IPR000845">
    <property type="entry name" value="Nucleoside_phosphorylase_d"/>
</dbReference>
<dbReference type="InterPro" id="IPR010044">
    <property type="entry name" value="MTAP"/>
</dbReference>
<dbReference type="HOGENOM" id="CLU_054456_0_2_0"/>
<feature type="site" description="Important for substrate specificity" evidence="3">
    <location>
        <position position="232"/>
    </location>
</feature>
<feature type="binding site" evidence="3">
    <location>
        <begin position="55"/>
        <end position="56"/>
    </location>
    <ligand>
        <name>phosphate</name>
        <dbReference type="ChEBI" id="CHEBI:43474"/>
    </ligand>
</feature>
<gene>
    <name evidence="5" type="ordered locus">Theam_0295</name>
</gene>
<dbReference type="RefSeq" id="WP_013537054.1">
    <property type="nucleotide sequence ID" value="NC_014926.1"/>
</dbReference>
<dbReference type="Proteomes" id="UP000006362">
    <property type="component" value="Chromosome"/>
</dbReference>
<name>E8T4D3_THEA1</name>
<feature type="binding site" evidence="3">
    <location>
        <begin position="211"/>
        <end position="213"/>
    </location>
    <ligand>
        <name>substrate</name>
    </ligand>
</feature>
<keyword evidence="3" id="KW-0660">Purine salvage</keyword>
<dbReference type="AlphaFoldDB" id="E8T4D3"/>
<dbReference type="UniPathway" id="UPA00606"/>
<dbReference type="OrthoDB" id="1523230at2"/>
<organism evidence="5 6">
    <name type="scientific">Thermovibrio ammonificans (strain DSM 15698 / JCM 12110 / HB-1)</name>
    <dbReference type="NCBI Taxonomy" id="648996"/>
    <lineage>
        <taxon>Bacteria</taxon>
        <taxon>Pseudomonadati</taxon>
        <taxon>Aquificota</taxon>
        <taxon>Aquificia</taxon>
        <taxon>Desulfurobacteriales</taxon>
        <taxon>Desulfurobacteriaceae</taxon>
        <taxon>Thermovibrio</taxon>
    </lineage>
</organism>
<dbReference type="SUPFAM" id="SSF53167">
    <property type="entry name" value="Purine and uridine phosphorylases"/>
    <property type="match status" value="1"/>
</dbReference>
<evidence type="ECO:0000256" key="3">
    <source>
        <dbReference type="HAMAP-Rule" id="MF_01963"/>
    </source>
</evidence>
<dbReference type="InterPro" id="IPR035994">
    <property type="entry name" value="Nucleoside_phosphorylase_sf"/>
</dbReference>
<evidence type="ECO:0000256" key="2">
    <source>
        <dbReference type="ARBA" id="ARBA00022679"/>
    </source>
</evidence>
<dbReference type="PANTHER" id="PTHR42679:SF2">
    <property type="entry name" value="S-METHYL-5'-THIOADENOSINE PHOSPHORYLASE"/>
    <property type="match status" value="1"/>
</dbReference>
<dbReference type="Pfam" id="PF01048">
    <property type="entry name" value="PNP_UDP_1"/>
    <property type="match status" value="1"/>
</dbReference>
<dbReference type="GO" id="GO:0005829">
    <property type="term" value="C:cytosol"/>
    <property type="evidence" value="ECO:0007669"/>
    <property type="project" value="TreeGrafter"/>
</dbReference>
<comment type="function">
    <text evidence="3">Purine nucleoside phosphorylase which is highly specific for 6-oxopurine nucleosides. Cleaves guanosine or inosine to respective bases and sugar-1-phosphate molecules. Involved in purine salvage.</text>
</comment>
<proteinExistence type="inferred from homology"/>
<comment type="miscellaneous">
    <text evidence="3">Although this enzyme belongs to the family of MTA phosphorylases based on sequence homology, it has been shown that conserved amino acid substitutions in the substrate binding pocket convert the substrate specificity of this enzyme from 6-aminopurines to 6-oxopurines.</text>
</comment>
<dbReference type="EMBL" id="CP002444">
    <property type="protein sequence ID" value="ADU96268.1"/>
    <property type="molecule type" value="Genomic_DNA"/>
</dbReference>
<dbReference type="PANTHER" id="PTHR42679">
    <property type="entry name" value="S-METHYL-5'-THIOADENOSINE PHOSPHORYLASE"/>
    <property type="match status" value="1"/>
</dbReference>
<dbReference type="HAMAP" id="MF_01963">
    <property type="entry name" value="MTAP"/>
    <property type="match status" value="1"/>
</dbReference>
<keyword evidence="1 3" id="KW-0328">Glycosyltransferase</keyword>
<feature type="site" description="Important for substrate specificity" evidence="3">
    <location>
        <position position="169"/>
    </location>
</feature>
<comment type="catalytic activity">
    <reaction evidence="3">
        <text>a purine D-ribonucleoside + phosphate = a purine nucleobase + alpha-D-ribose 1-phosphate</text>
        <dbReference type="Rhea" id="RHEA:19805"/>
        <dbReference type="ChEBI" id="CHEBI:26386"/>
        <dbReference type="ChEBI" id="CHEBI:43474"/>
        <dbReference type="ChEBI" id="CHEBI:57720"/>
        <dbReference type="ChEBI" id="CHEBI:142355"/>
        <dbReference type="EC" id="2.4.2.1"/>
    </reaction>
</comment>
<dbReference type="STRING" id="648996.Theam_0295"/>
<dbReference type="EC" id="2.4.2.1" evidence="3"/>
<accession>E8T4D3</accession>
<dbReference type="eggNOG" id="COG0005">
    <property type="taxonomic scope" value="Bacteria"/>
</dbReference>
<evidence type="ECO:0000259" key="4">
    <source>
        <dbReference type="Pfam" id="PF01048"/>
    </source>
</evidence>
<comment type="subunit">
    <text evidence="3">Homohexamer. Dimer of a homotrimer.</text>
</comment>
<keyword evidence="6" id="KW-1185">Reference proteome</keyword>
<dbReference type="KEGG" id="tam:Theam_0295"/>
<feature type="domain" description="Nucleoside phosphorylase" evidence="4">
    <location>
        <begin position="3"/>
        <end position="243"/>
    </location>
</feature>
<feature type="binding site" evidence="3">
    <location>
        <position position="187"/>
    </location>
    <ligand>
        <name>substrate</name>
    </ligand>
</feature>
<evidence type="ECO:0000313" key="5">
    <source>
        <dbReference type="EMBL" id="ADU96268.1"/>
    </source>
</evidence>
<comment type="caution">
    <text evidence="3">Lacks conserved residue(s) required for the propagation of feature annotation.</text>
</comment>
<reference evidence="5" key="1">
    <citation type="submission" date="2011-01" db="EMBL/GenBank/DDBJ databases">
        <title>Complete sequence of chromosome of Thermovibrio ammonificans HB-1.</title>
        <authorList>
            <consortium name="US DOE Joint Genome Institute"/>
            <person name="Lucas S."/>
            <person name="Copeland A."/>
            <person name="Lapidus A."/>
            <person name="Cheng J.-F."/>
            <person name="Goodwin L."/>
            <person name="Pitluck S."/>
            <person name="Davenport K."/>
            <person name="Detter J.C."/>
            <person name="Han C."/>
            <person name="Tapia R."/>
            <person name="Land M."/>
            <person name="Hauser L."/>
            <person name="Kyrpides N."/>
            <person name="Ivanova N."/>
            <person name="Ovchinnikova G."/>
            <person name="Vetriani C."/>
            <person name="Woyke T."/>
        </authorList>
    </citation>
    <scope>NUCLEOTIDE SEQUENCE [LARGE SCALE GENOMIC DNA]</scope>
    <source>
        <strain evidence="5">HB-1</strain>
    </source>
</reference>
<dbReference type="CDD" id="cd09010">
    <property type="entry name" value="MTAP_SsMTAPII_like_MTIP"/>
    <property type="match status" value="1"/>
</dbReference>
<dbReference type="Gene3D" id="3.40.50.1580">
    <property type="entry name" value="Nucleoside phosphorylase domain"/>
    <property type="match status" value="1"/>
</dbReference>
<sequence length="294" mass="33378">MGKVLVIGGSGAYTLEKGEFGEVVGVKRVETPFGLSNPIYTIKHPNGFEYLFLSRHGERDYTKTAPFVNYRANIYGAKELGAERVIAWTGPGSLKRDLKPGEFVVPHDILDFTKGRKTTFFENGGLGFVRQSPVFCPQVRECLLESLKELKETVHDGGVYCCTEGPRLETPAEIRAMERLGGELVGMTLVPEVFLAKELEMCYGAVCYVTNFAEGVKEAAFKEGELFEGMVSGEEMERVNQAVRRFPEVVKLCVEKLYRLERTCHCPKLMERYRRKGRIGTDWRQWILEEFDYQ</sequence>
<feature type="binding site" evidence="3">
    <location>
        <position position="188"/>
    </location>
    <ligand>
        <name>phosphate</name>
        <dbReference type="ChEBI" id="CHEBI:43474"/>
    </ligand>
</feature>
<dbReference type="GO" id="GO:0017061">
    <property type="term" value="F:S-methyl-5-thioadenosine phosphorylase activity"/>
    <property type="evidence" value="ECO:0007669"/>
    <property type="project" value="InterPro"/>
</dbReference>
<comment type="similarity">
    <text evidence="3">Belongs to the PNP/MTAP phosphorylase family. MTAP subfamily.</text>
</comment>
<protein>
    <recommendedName>
        <fullName evidence="3">Probable 6-oxopurine nucleoside phosphorylase</fullName>
        <ecNumber evidence="3">2.4.2.1</ecNumber>
    </recommendedName>
    <alternativeName>
        <fullName evidence="3">Purine nucleoside phosphorylase</fullName>
        <shortName evidence="3">PNP</shortName>
    </alternativeName>
</protein>
<evidence type="ECO:0000313" key="6">
    <source>
        <dbReference type="Proteomes" id="UP000006362"/>
    </source>
</evidence>
<dbReference type="GO" id="GO:0006166">
    <property type="term" value="P:purine ribonucleoside salvage"/>
    <property type="evidence" value="ECO:0007669"/>
    <property type="project" value="UniProtKB-UniRule"/>
</dbReference>
<evidence type="ECO:0000256" key="1">
    <source>
        <dbReference type="ARBA" id="ARBA00022676"/>
    </source>
</evidence>
<feature type="binding site" evidence="3">
    <location>
        <position position="10"/>
    </location>
    <ligand>
        <name>phosphate</name>
        <dbReference type="ChEBI" id="CHEBI:43474"/>
    </ligand>
</feature>
<comment type="pathway">
    <text evidence="3">Purine metabolism; purine nucleoside salvage.</text>
</comment>
<dbReference type="GO" id="GO:0019509">
    <property type="term" value="P:L-methionine salvage from methylthioadenosine"/>
    <property type="evidence" value="ECO:0007669"/>
    <property type="project" value="TreeGrafter"/>
</dbReference>
<keyword evidence="2 3" id="KW-0808">Transferase</keyword>